<dbReference type="AlphaFoldDB" id="A0A7H1BJ35"/>
<proteinExistence type="predicted"/>
<name>A0A7H1BJ35_9ACTN</name>
<evidence type="ECO:0000313" key="3">
    <source>
        <dbReference type="Proteomes" id="UP000516428"/>
    </source>
</evidence>
<accession>A0A7H1BJ35</accession>
<gene>
    <name evidence="2" type="ORF">IAG42_15165</name>
</gene>
<organism evidence="2 3">
    <name type="scientific">Streptomyces xanthii</name>
    <dbReference type="NCBI Taxonomy" id="2768069"/>
    <lineage>
        <taxon>Bacteria</taxon>
        <taxon>Bacillati</taxon>
        <taxon>Actinomycetota</taxon>
        <taxon>Actinomycetes</taxon>
        <taxon>Kitasatosporales</taxon>
        <taxon>Streptomycetaceae</taxon>
        <taxon>Streptomyces</taxon>
    </lineage>
</organism>
<protein>
    <submittedName>
        <fullName evidence="2">Uncharacterized protein</fullName>
    </submittedName>
</protein>
<dbReference type="RefSeq" id="WP_188341396.1">
    <property type="nucleotide sequence ID" value="NZ_CP061281.1"/>
</dbReference>
<reference evidence="2 3" key="1">
    <citation type="submission" date="2020-09" db="EMBL/GenBank/DDBJ databases">
        <title>A novel species.</title>
        <authorList>
            <person name="Gao J."/>
        </authorList>
    </citation>
    <scope>NUCLEOTIDE SEQUENCE [LARGE SCALE GENOMIC DNA]</scope>
    <source>
        <strain evidence="2 3">CRXT-Y-14</strain>
    </source>
</reference>
<feature type="region of interest" description="Disordered" evidence="1">
    <location>
        <begin position="23"/>
        <end position="100"/>
    </location>
</feature>
<dbReference type="EMBL" id="CP061281">
    <property type="protein sequence ID" value="QNS08740.1"/>
    <property type="molecule type" value="Genomic_DNA"/>
</dbReference>
<keyword evidence="3" id="KW-1185">Reference proteome</keyword>
<evidence type="ECO:0000256" key="1">
    <source>
        <dbReference type="SAM" id="MobiDB-lite"/>
    </source>
</evidence>
<feature type="compositionally biased region" description="Low complexity" evidence="1">
    <location>
        <begin position="42"/>
        <end position="54"/>
    </location>
</feature>
<dbReference type="KEGG" id="sxn:IAG42_15165"/>
<evidence type="ECO:0000313" key="2">
    <source>
        <dbReference type="EMBL" id="QNS08740.1"/>
    </source>
</evidence>
<sequence length="189" mass="19226">MKRGVKLTALAVLVVMVLTGFTSGRGRGGSHKSSGGSGGGCSSSSQNHDSSSSSRYDDDDDDYYGGGSSGSSGSSSGGYTRRPDYGSTPTATSTGGTSRLRDGTATLIRCADAKTPYALVRVSNPNGRTADFRARVAFEDASGIQITSQFGDVEVPARGTATVKVKLGGEGLAAEVAHCELDPEADVLS</sequence>
<feature type="compositionally biased region" description="Low complexity" evidence="1">
    <location>
        <begin position="86"/>
        <end position="98"/>
    </location>
</feature>
<dbReference type="Proteomes" id="UP000516428">
    <property type="component" value="Chromosome"/>
</dbReference>